<sequence>MRRAILALTLSAVFACAHAAPASADSVEKLLAASGVEAGVNGLIAFYGSPAARKLPALQQKLASIMQAHSQKLQARLKQVVEQTLGDAKPAAK</sequence>
<dbReference type="EMBL" id="SMLK01000001">
    <property type="protein sequence ID" value="TFZ08978.1"/>
    <property type="molecule type" value="Genomic_DNA"/>
</dbReference>
<comment type="caution">
    <text evidence="3">The sequence shown here is derived from an EMBL/GenBank/DDBJ whole genome shotgun (WGS) entry which is preliminary data.</text>
</comment>
<organism evidence="3 4">
    <name type="scientific">Ramlibacter humi</name>
    <dbReference type="NCBI Taxonomy" id="2530451"/>
    <lineage>
        <taxon>Bacteria</taxon>
        <taxon>Pseudomonadati</taxon>
        <taxon>Pseudomonadota</taxon>
        <taxon>Betaproteobacteria</taxon>
        <taxon>Burkholderiales</taxon>
        <taxon>Comamonadaceae</taxon>
        <taxon>Ramlibacter</taxon>
    </lineage>
</organism>
<gene>
    <name evidence="3" type="ORF">EZ216_07505</name>
</gene>
<dbReference type="Pfam" id="PF09832">
    <property type="entry name" value="DUF2059"/>
    <property type="match status" value="1"/>
</dbReference>
<dbReference type="PROSITE" id="PS51257">
    <property type="entry name" value="PROKAR_LIPOPROTEIN"/>
    <property type="match status" value="1"/>
</dbReference>
<reference evidence="3 4" key="1">
    <citation type="submission" date="2019-03" db="EMBL/GenBank/DDBJ databases">
        <title>Ramlibacter sp. 18x22-1, whole genome shotgun sequence.</title>
        <authorList>
            <person name="Zhang X."/>
            <person name="Feng G."/>
            <person name="Zhu H."/>
        </authorList>
    </citation>
    <scope>NUCLEOTIDE SEQUENCE [LARGE SCALE GENOMIC DNA]</scope>
    <source>
        <strain evidence="3 4">18x22-1</strain>
    </source>
</reference>
<dbReference type="AlphaFoldDB" id="A0A4Z0CEC5"/>
<dbReference type="RefSeq" id="WP_135249063.1">
    <property type="nucleotide sequence ID" value="NZ_SMLK01000001.1"/>
</dbReference>
<dbReference type="Proteomes" id="UP000297839">
    <property type="component" value="Unassembled WGS sequence"/>
</dbReference>
<protein>
    <recommendedName>
        <fullName evidence="2">DUF2059 domain-containing protein</fullName>
    </recommendedName>
</protein>
<dbReference type="OrthoDB" id="490569at2"/>
<evidence type="ECO:0000313" key="3">
    <source>
        <dbReference type="EMBL" id="TFZ08978.1"/>
    </source>
</evidence>
<feature type="signal peptide" evidence="1">
    <location>
        <begin position="1"/>
        <end position="19"/>
    </location>
</feature>
<accession>A0A4Z0CEC5</accession>
<dbReference type="InterPro" id="IPR018637">
    <property type="entry name" value="DUF2059"/>
</dbReference>
<evidence type="ECO:0000313" key="4">
    <source>
        <dbReference type="Proteomes" id="UP000297839"/>
    </source>
</evidence>
<feature type="domain" description="DUF2059" evidence="2">
    <location>
        <begin position="36"/>
        <end position="76"/>
    </location>
</feature>
<name>A0A4Z0CEC5_9BURK</name>
<proteinExistence type="predicted"/>
<keyword evidence="4" id="KW-1185">Reference proteome</keyword>
<evidence type="ECO:0000259" key="2">
    <source>
        <dbReference type="Pfam" id="PF09832"/>
    </source>
</evidence>
<evidence type="ECO:0000256" key="1">
    <source>
        <dbReference type="SAM" id="SignalP"/>
    </source>
</evidence>
<feature type="chain" id="PRO_5021346029" description="DUF2059 domain-containing protein" evidence="1">
    <location>
        <begin position="20"/>
        <end position="93"/>
    </location>
</feature>
<keyword evidence="1" id="KW-0732">Signal</keyword>